<dbReference type="InterPro" id="IPR055459">
    <property type="entry name" value="OST48_MD"/>
</dbReference>
<feature type="chain" id="PRO_5044242467" description="OST48 middle domain-containing protein" evidence="1">
    <location>
        <begin position="17"/>
        <end position="142"/>
    </location>
</feature>
<protein>
    <recommendedName>
        <fullName evidence="2">OST48 middle domain-containing protein</fullName>
    </recommendedName>
</protein>
<name>A0AA88USP3_9ASTE</name>
<dbReference type="AlphaFoldDB" id="A0AA88USP3"/>
<feature type="signal peptide" evidence="1">
    <location>
        <begin position="1"/>
        <end position="16"/>
    </location>
</feature>
<sequence>MGLVVLSLGVAGFVRSEVLKLLSASSAAYSASPKSKLLSPPSLAGSAISLVSVVQVNLKALNVRHHKVGETNEPAMYRINDDLEYAVDIYEWSGTRWESYAANDFQSAYISIPFQEQEELIGTQAAKFRQLKQDINCTSATG</sequence>
<reference evidence="3" key="1">
    <citation type="submission" date="2022-12" db="EMBL/GenBank/DDBJ databases">
        <title>Draft genome assemblies for two species of Escallonia (Escalloniales).</title>
        <authorList>
            <person name="Chanderbali A."/>
            <person name="Dervinis C."/>
            <person name="Anghel I."/>
            <person name="Soltis D."/>
            <person name="Soltis P."/>
            <person name="Zapata F."/>
        </authorList>
    </citation>
    <scope>NUCLEOTIDE SEQUENCE</scope>
    <source>
        <strain evidence="3">UCBG92.1500</strain>
        <tissue evidence="3">Leaf</tissue>
    </source>
</reference>
<organism evidence="3 4">
    <name type="scientific">Escallonia rubra</name>
    <dbReference type="NCBI Taxonomy" id="112253"/>
    <lineage>
        <taxon>Eukaryota</taxon>
        <taxon>Viridiplantae</taxon>
        <taxon>Streptophyta</taxon>
        <taxon>Embryophyta</taxon>
        <taxon>Tracheophyta</taxon>
        <taxon>Spermatophyta</taxon>
        <taxon>Magnoliopsida</taxon>
        <taxon>eudicotyledons</taxon>
        <taxon>Gunneridae</taxon>
        <taxon>Pentapetalae</taxon>
        <taxon>asterids</taxon>
        <taxon>campanulids</taxon>
        <taxon>Escalloniales</taxon>
        <taxon>Escalloniaceae</taxon>
        <taxon>Escallonia</taxon>
    </lineage>
</organism>
<evidence type="ECO:0000313" key="3">
    <source>
        <dbReference type="EMBL" id="KAK2986267.1"/>
    </source>
</evidence>
<gene>
    <name evidence="3" type="ORF">RJ640_021836</name>
</gene>
<proteinExistence type="predicted"/>
<dbReference type="GO" id="GO:0008250">
    <property type="term" value="C:oligosaccharyltransferase complex"/>
    <property type="evidence" value="ECO:0007669"/>
    <property type="project" value="TreeGrafter"/>
</dbReference>
<dbReference type="PANTHER" id="PTHR10830">
    <property type="entry name" value="DOLICHYL-DIPHOSPHOOLIGOSACCHARIDE--PROTEIN GLYCOSYLTRANSFERASE 48 KDA SUBUNIT"/>
    <property type="match status" value="1"/>
</dbReference>
<comment type="caution">
    <text evidence="3">The sequence shown here is derived from an EMBL/GenBank/DDBJ whole genome shotgun (WGS) entry which is preliminary data.</text>
</comment>
<accession>A0AA88USP3</accession>
<evidence type="ECO:0000313" key="4">
    <source>
        <dbReference type="Proteomes" id="UP001187471"/>
    </source>
</evidence>
<feature type="domain" description="OST48 middle" evidence="2">
    <location>
        <begin position="65"/>
        <end position="112"/>
    </location>
</feature>
<dbReference type="InterPro" id="IPR005013">
    <property type="entry name" value="DDOST_48_kDa_subunit"/>
</dbReference>
<dbReference type="EMBL" id="JAVXUO010001073">
    <property type="protein sequence ID" value="KAK2986267.1"/>
    <property type="molecule type" value="Genomic_DNA"/>
</dbReference>
<dbReference type="Pfam" id="PF23358">
    <property type="entry name" value="OST48_MD"/>
    <property type="match status" value="1"/>
</dbReference>
<keyword evidence="1" id="KW-0732">Signal</keyword>
<dbReference type="Proteomes" id="UP001187471">
    <property type="component" value="Unassembled WGS sequence"/>
</dbReference>
<dbReference type="PANTHER" id="PTHR10830:SF0">
    <property type="entry name" value="DOLICHYL-DIPHOSPHOOLIGOSACCHARIDE--PROTEIN GLYCOSYLTRANSFERASE 48 KDA SUBUNIT"/>
    <property type="match status" value="1"/>
</dbReference>
<keyword evidence="4" id="KW-1185">Reference proteome</keyword>
<evidence type="ECO:0000259" key="2">
    <source>
        <dbReference type="Pfam" id="PF23358"/>
    </source>
</evidence>
<dbReference type="GO" id="GO:0018279">
    <property type="term" value="P:protein N-linked glycosylation via asparagine"/>
    <property type="evidence" value="ECO:0007669"/>
    <property type="project" value="InterPro"/>
</dbReference>
<evidence type="ECO:0000256" key="1">
    <source>
        <dbReference type="SAM" id="SignalP"/>
    </source>
</evidence>